<accession>A0A4Z1PAL6</accession>
<reference evidence="2 3" key="1">
    <citation type="submission" date="2019-04" db="EMBL/GenBank/DDBJ databases">
        <title>High contiguity whole genome sequence and gene annotation resource for two Venturia nashicola isolates.</title>
        <authorList>
            <person name="Prokchorchik M."/>
            <person name="Won K."/>
            <person name="Lee Y."/>
            <person name="Choi E.D."/>
            <person name="Segonzac C."/>
            <person name="Sohn K.H."/>
        </authorList>
    </citation>
    <scope>NUCLEOTIDE SEQUENCE [LARGE SCALE GENOMIC DNA]</scope>
    <source>
        <strain evidence="2 3">PRI2</strain>
    </source>
</reference>
<dbReference type="AlphaFoldDB" id="A0A4Z1PAL6"/>
<keyword evidence="3" id="KW-1185">Reference proteome</keyword>
<organism evidence="2 3">
    <name type="scientific">Venturia nashicola</name>
    <dbReference type="NCBI Taxonomy" id="86259"/>
    <lineage>
        <taxon>Eukaryota</taxon>
        <taxon>Fungi</taxon>
        <taxon>Dikarya</taxon>
        <taxon>Ascomycota</taxon>
        <taxon>Pezizomycotina</taxon>
        <taxon>Dothideomycetes</taxon>
        <taxon>Pleosporomycetidae</taxon>
        <taxon>Venturiales</taxon>
        <taxon>Venturiaceae</taxon>
        <taxon>Venturia</taxon>
    </lineage>
</organism>
<comment type="caution">
    <text evidence="2">The sequence shown here is derived from an EMBL/GenBank/DDBJ whole genome shotgun (WGS) entry which is preliminary data.</text>
</comment>
<gene>
    <name evidence="2" type="ORF">E6O75_ATG10870</name>
</gene>
<protein>
    <submittedName>
        <fullName evidence="2">Uncharacterized protein</fullName>
    </submittedName>
</protein>
<evidence type="ECO:0000313" key="2">
    <source>
        <dbReference type="EMBL" id="TID22076.1"/>
    </source>
</evidence>
<dbReference type="EMBL" id="SNSC02000008">
    <property type="protein sequence ID" value="TID22076.1"/>
    <property type="molecule type" value="Genomic_DNA"/>
</dbReference>
<sequence>MSIIDLQLHPQPSSIQPAADSMPISGLQPASHHDPSAHPLCEPGTVEIQGPWPPDASSSDLLDQRSSLESAHFGERHTHDFSHTVQGRNRPPALPGQQRTCFPASTSICDLADSHDCKGPRDLSAR</sequence>
<proteinExistence type="predicted"/>
<name>A0A4Z1PAL6_9PEZI</name>
<evidence type="ECO:0000313" key="3">
    <source>
        <dbReference type="Proteomes" id="UP000298493"/>
    </source>
</evidence>
<feature type="compositionally biased region" description="Low complexity" evidence="1">
    <location>
        <begin position="55"/>
        <end position="70"/>
    </location>
</feature>
<evidence type="ECO:0000256" key="1">
    <source>
        <dbReference type="SAM" id="MobiDB-lite"/>
    </source>
</evidence>
<feature type="compositionally biased region" description="Basic and acidic residues" evidence="1">
    <location>
        <begin position="72"/>
        <end position="82"/>
    </location>
</feature>
<feature type="region of interest" description="Disordered" evidence="1">
    <location>
        <begin position="1"/>
        <end position="99"/>
    </location>
</feature>
<dbReference type="Proteomes" id="UP000298493">
    <property type="component" value="Unassembled WGS sequence"/>
</dbReference>